<dbReference type="RefSeq" id="WP_062603838.1">
    <property type="nucleotide sequence ID" value="NZ_FCOX02000005.1"/>
</dbReference>
<reference evidence="1" key="1">
    <citation type="submission" date="2016-01" db="EMBL/GenBank/DDBJ databases">
        <authorList>
            <person name="Peeters C."/>
        </authorList>
    </citation>
    <scope>NUCLEOTIDE SEQUENCE</scope>
    <source>
        <strain evidence="1">LMG 29321</strain>
    </source>
</reference>
<comment type="caution">
    <text evidence="1">The sequence shown here is derived from an EMBL/GenBank/DDBJ whole genome shotgun (WGS) entry which is preliminary data.</text>
</comment>
<name>A0A158AF96_9BURK</name>
<accession>A0A158AF96</accession>
<organism evidence="1 2">
    <name type="scientific">Caballeronia calidae</name>
    <dbReference type="NCBI Taxonomy" id="1777139"/>
    <lineage>
        <taxon>Bacteria</taxon>
        <taxon>Pseudomonadati</taxon>
        <taxon>Pseudomonadota</taxon>
        <taxon>Betaproteobacteria</taxon>
        <taxon>Burkholderiales</taxon>
        <taxon>Burkholderiaceae</taxon>
        <taxon>Caballeronia</taxon>
    </lineage>
</organism>
<gene>
    <name evidence="1" type="ORF">AWB78_01585</name>
</gene>
<dbReference type="AlphaFoldDB" id="A0A158AF96"/>
<dbReference type="Proteomes" id="UP000071859">
    <property type="component" value="Unassembled WGS sequence"/>
</dbReference>
<keyword evidence="2" id="KW-1185">Reference proteome</keyword>
<sequence>MNRDQPPCNTCVKHDCRTCAWTSPLDASYRTLIRSHSLLSLVALAVNRTEPAPAEPSWLCIAGKRIVKFFSDMSPRAR</sequence>
<dbReference type="EMBL" id="FCOX02000005">
    <property type="protein sequence ID" value="SAK56544.1"/>
    <property type="molecule type" value="Genomic_DNA"/>
</dbReference>
<evidence type="ECO:0000313" key="2">
    <source>
        <dbReference type="Proteomes" id="UP000071859"/>
    </source>
</evidence>
<evidence type="ECO:0000313" key="1">
    <source>
        <dbReference type="EMBL" id="SAK56544.1"/>
    </source>
</evidence>
<proteinExistence type="predicted"/>
<protein>
    <submittedName>
        <fullName evidence="1">Uncharacterized protein</fullName>
    </submittedName>
</protein>
<dbReference type="OrthoDB" id="9132279at2"/>